<organism evidence="2 3">
    <name type="scientific">Fluctibacter corallii</name>
    <dbReference type="NCBI Taxonomy" id="2984329"/>
    <lineage>
        <taxon>Bacteria</taxon>
        <taxon>Pseudomonadati</taxon>
        <taxon>Pseudomonadota</taxon>
        <taxon>Gammaproteobacteria</taxon>
        <taxon>Alteromonadales</taxon>
        <taxon>Alteromonadaceae</taxon>
        <taxon>Fluctibacter</taxon>
    </lineage>
</organism>
<keyword evidence="1" id="KW-0472">Membrane</keyword>
<evidence type="ECO:0000256" key="1">
    <source>
        <dbReference type="SAM" id="Phobius"/>
    </source>
</evidence>
<keyword evidence="3" id="KW-1185">Reference proteome</keyword>
<reference evidence="2 3" key="1">
    <citation type="submission" date="2022-10" db="EMBL/GenBank/DDBJ databases">
        <title>Aestuariibacter sp. AA17 isolated from Montipora capitata coral fragment.</title>
        <authorList>
            <person name="Emsley S.A."/>
            <person name="Pfannmuller K.M."/>
            <person name="Loughran R.M."/>
            <person name="Shlafstein M."/>
            <person name="Papke E."/>
            <person name="Saw J.H."/>
            <person name="Ushijima B."/>
            <person name="Videau P."/>
        </authorList>
    </citation>
    <scope>NUCLEOTIDE SEQUENCE [LARGE SCALE GENOMIC DNA]</scope>
    <source>
        <strain evidence="2 3">AA17</strain>
    </source>
</reference>
<proteinExistence type="predicted"/>
<feature type="transmembrane region" description="Helical" evidence="1">
    <location>
        <begin position="27"/>
        <end position="45"/>
    </location>
</feature>
<accession>A0ABT3A7L0</accession>
<evidence type="ECO:0000313" key="2">
    <source>
        <dbReference type="EMBL" id="MCV2884644.1"/>
    </source>
</evidence>
<dbReference type="Proteomes" id="UP001652504">
    <property type="component" value="Unassembled WGS sequence"/>
</dbReference>
<keyword evidence="1" id="KW-1133">Transmembrane helix</keyword>
<evidence type="ECO:0000313" key="3">
    <source>
        <dbReference type="Proteomes" id="UP001652504"/>
    </source>
</evidence>
<comment type="caution">
    <text evidence="2">The sequence shown here is derived from an EMBL/GenBank/DDBJ whole genome shotgun (WGS) entry which is preliminary data.</text>
</comment>
<protein>
    <submittedName>
        <fullName evidence="2">Uncharacterized protein</fullName>
    </submittedName>
</protein>
<keyword evidence="1" id="KW-0812">Transmembrane</keyword>
<gene>
    <name evidence="2" type="ORF">OE749_08045</name>
</gene>
<name>A0ABT3A7L0_9ALTE</name>
<sequence length="46" mass="5032">MHKAWKTLNKPTTTHWGKGKIVSPNRLFIAGVAIGFAMGVLTASFF</sequence>
<dbReference type="RefSeq" id="WP_263711922.1">
    <property type="nucleotide sequence ID" value="NZ_JAOWKX010000003.1"/>
</dbReference>
<dbReference type="EMBL" id="JAOWKX010000003">
    <property type="protein sequence ID" value="MCV2884644.1"/>
    <property type="molecule type" value="Genomic_DNA"/>
</dbReference>